<evidence type="ECO:0000313" key="2">
    <source>
        <dbReference type="EnsemblPlants" id="AET05034"/>
    </source>
</evidence>
<keyword evidence="3" id="KW-1185">Reference proteome</keyword>
<dbReference type="PaxDb" id="3880-AET05034"/>
<gene>
    <name evidence="1" type="ordered locus">MTR_8g099810</name>
</gene>
<dbReference type="HOGENOM" id="CLU_2149628_0_0_1"/>
<reference evidence="2" key="3">
    <citation type="submission" date="2015-04" db="UniProtKB">
        <authorList>
            <consortium name="EnsemblPlants"/>
        </authorList>
    </citation>
    <scope>IDENTIFICATION</scope>
    <source>
        <strain evidence="2">cv. Jemalong A17</strain>
    </source>
</reference>
<name>G7LI37_MEDTR</name>
<organism evidence="1 3">
    <name type="scientific">Medicago truncatula</name>
    <name type="common">Barrel medic</name>
    <name type="synonym">Medicago tribuloides</name>
    <dbReference type="NCBI Taxonomy" id="3880"/>
    <lineage>
        <taxon>Eukaryota</taxon>
        <taxon>Viridiplantae</taxon>
        <taxon>Streptophyta</taxon>
        <taxon>Embryophyta</taxon>
        <taxon>Tracheophyta</taxon>
        <taxon>Spermatophyta</taxon>
        <taxon>Magnoliopsida</taxon>
        <taxon>eudicotyledons</taxon>
        <taxon>Gunneridae</taxon>
        <taxon>Pentapetalae</taxon>
        <taxon>rosids</taxon>
        <taxon>fabids</taxon>
        <taxon>Fabales</taxon>
        <taxon>Fabaceae</taxon>
        <taxon>Papilionoideae</taxon>
        <taxon>50 kb inversion clade</taxon>
        <taxon>NPAAA clade</taxon>
        <taxon>Hologalegina</taxon>
        <taxon>IRL clade</taxon>
        <taxon>Trifolieae</taxon>
        <taxon>Medicago</taxon>
    </lineage>
</organism>
<accession>G7LI37</accession>
<dbReference type="Proteomes" id="UP000002051">
    <property type="component" value="Chromosome 8"/>
</dbReference>
<sequence length="112" mass="12613">MSSTCSNLIDISEHGGICKLYVIGSYGLLTIEDDQNGLVVPLPGVPHNMGRKEKKNIRGRFCLYRHRHYKPGLFFKLNLTATGKHPILSVEPPYTNHLLSNSPPCEDNFRMC</sequence>
<dbReference type="AlphaFoldDB" id="G7LI37"/>
<evidence type="ECO:0000313" key="3">
    <source>
        <dbReference type="Proteomes" id="UP000002051"/>
    </source>
</evidence>
<dbReference type="EnsemblPlants" id="AET05034">
    <property type="protein sequence ID" value="AET05034"/>
    <property type="gene ID" value="MTR_8g099810"/>
</dbReference>
<evidence type="ECO:0000313" key="1">
    <source>
        <dbReference type="EMBL" id="AET05034.1"/>
    </source>
</evidence>
<reference evidence="1 3" key="1">
    <citation type="journal article" date="2011" name="Nature">
        <title>The Medicago genome provides insight into the evolution of rhizobial symbioses.</title>
        <authorList>
            <person name="Young N.D."/>
            <person name="Debelle F."/>
            <person name="Oldroyd G.E."/>
            <person name="Geurts R."/>
            <person name="Cannon S.B."/>
            <person name="Udvardi M.K."/>
            <person name="Benedito V.A."/>
            <person name="Mayer K.F."/>
            <person name="Gouzy J."/>
            <person name="Schoof H."/>
            <person name="Van de Peer Y."/>
            <person name="Proost S."/>
            <person name="Cook D.R."/>
            <person name="Meyers B.C."/>
            <person name="Spannagl M."/>
            <person name="Cheung F."/>
            <person name="De Mita S."/>
            <person name="Krishnakumar V."/>
            <person name="Gundlach H."/>
            <person name="Zhou S."/>
            <person name="Mudge J."/>
            <person name="Bharti A.K."/>
            <person name="Murray J.D."/>
            <person name="Naoumkina M.A."/>
            <person name="Rosen B."/>
            <person name="Silverstein K.A."/>
            <person name="Tang H."/>
            <person name="Rombauts S."/>
            <person name="Zhao P.X."/>
            <person name="Zhou P."/>
            <person name="Barbe V."/>
            <person name="Bardou P."/>
            <person name="Bechner M."/>
            <person name="Bellec A."/>
            <person name="Berger A."/>
            <person name="Berges H."/>
            <person name="Bidwell S."/>
            <person name="Bisseling T."/>
            <person name="Choisne N."/>
            <person name="Couloux A."/>
            <person name="Denny R."/>
            <person name="Deshpande S."/>
            <person name="Dai X."/>
            <person name="Doyle J.J."/>
            <person name="Dudez A.M."/>
            <person name="Farmer A.D."/>
            <person name="Fouteau S."/>
            <person name="Franken C."/>
            <person name="Gibelin C."/>
            <person name="Gish J."/>
            <person name="Goldstein S."/>
            <person name="Gonzalez A.J."/>
            <person name="Green P.J."/>
            <person name="Hallab A."/>
            <person name="Hartog M."/>
            <person name="Hua A."/>
            <person name="Humphray S.J."/>
            <person name="Jeong D.H."/>
            <person name="Jing Y."/>
            <person name="Jocker A."/>
            <person name="Kenton S.M."/>
            <person name="Kim D.J."/>
            <person name="Klee K."/>
            <person name="Lai H."/>
            <person name="Lang C."/>
            <person name="Lin S."/>
            <person name="Macmil S.L."/>
            <person name="Magdelenat G."/>
            <person name="Matthews L."/>
            <person name="McCorrison J."/>
            <person name="Monaghan E.L."/>
            <person name="Mun J.H."/>
            <person name="Najar F.Z."/>
            <person name="Nicholson C."/>
            <person name="Noirot C."/>
            <person name="O'Bleness M."/>
            <person name="Paule C.R."/>
            <person name="Poulain J."/>
            <person name="Prion F."/>
            <person name="Qin B."/>
            <person name="Qu C."/>
            <person name="Retzel E.F."/>
            <person name="Riddle C."/>
            <person name="Sallet E."/>
            <person name="Samain S."/>
            <person name="Samson N."/>
            <person name="Sanders I."/>
            <person name="Saurat O."/>
            <person name="Scarpelli C."/>
            <person name="Schiex T."/>
            <person name="Segurens B."/>
            <person name="Severin A.J."/>
            <person name="Sherrier D.J."/>
            <person name="Shi R."/>
            <person name="Sims S."/>
            <person name="Singer S.R."/>
            <person name="Sinharoy S."/>
            <person name="Sterck L."/>
            <person name="Viollet A."/>
            <person name="Wang B.B."/>
            <person name="Wang K."/>
            <person name="Wang M."/>
            <person name="Wang X."/>
            <person name="Warfsmann J."/>
            <person name="Weissenbach J."/>
            <person name="White D.D."/>
            <person name="White J.D."/>
            <person name="Wiley G.B."/>
            <person name="Wincker P."/>
            <person name="Xing Y."/>
            <person name="Yang L."/>
            <person name="Yao Z."/>
            <person name="Ying F."/>
            <person name="Zhai J."/>
            <person name="Zhou L."/>
            <person name="Zuber A."/>
            <person name="Denarie J."/>
            <person name="Dixon R.A."/>
            <person name="May G.D."/>
            <person name="Schwartz D.C."/>
            <person name="Rogers J."/>
            <person name="Quetier F."/>
            <person name="Town C.D."/>
            <person name="Roe B.A."/>
        </authorList>
    </citation>
    <scope>NUCLEOTIDE SEQUENCE [LARGE SCALE GENOMIC DNA]</scope>
    <source>
        <strain evidence="1">A17</strain>
        <strain evidence="2 3">cv. Jemalong A17</strain>
    </source>
</reference>
<proteinExistence type="predicted"/>
<protein>
    <submittedName>
        <fullName evidence="1 2">Uncharacterized protein</fullName>
    </submittedName>
</protein>
<reference evidence="1 3" key="2">
    <citation type="journal article" date="2014" name="BMC Genomics">
        <title>An improved genome release (version Mt4.0) for the model legume Medicago truncatula.</title>
        <authorList>
            <person name="Tang H."/>
            <person name="Krishnakumar V."/>
            <person name="Bidwell S."/>
            <person name="Rosen B."/>
            <person name="Chan A."/>
            <person name="Zhou S."/>
            <person name="Gentzbittel L."/>
            <person name="Childs K.L."/>
            <person name="Yandell M."/>
            <person name="Gundlach H."/>
            <person name="Mayer K.F."/>
            <person name="Schwartz D.C."/>
            <person name="Town C.D."/>
        </authorList>
    </citation>
    <scope>GENOME REANNOTATION</scope>
    <source>
        <strain evidence="2 3">cv. Jemalong A17</strain>
    </source>
</reference>
<dbReference type="EMBL" id="CM001224">
    <property type="protein sequence ID" value="AET05034.1"/>
    <property type="molecule type" value="Genomic_DNA"/>
</dbReference>